<dbReference type="EMBL" id="BAAARN010000001">
    <property type="protein sequence ID" value="GAA2733809.1"/>
    <property type="molecule type" value="Genomic_DNA"/>
</dbReference>
<reference evidence="3" key="1">
    <citation type="journal article" date="2019" name="Int. J. Syst. Evol. Microbiol.">
        <title>The Global Catalogue of Microorganisms (GCM) 10K type strain sequencing project: providing services to taxonomists for standard genome sequencing and annotation.</title>
        <authorList>
            <consortium name="The Broad Institute Genomics Platform"/>
            <consortium name="The Broad Institute Genome Sequencing Center for Infectious Disease"/>
            <person name="Wu L."/>
            <person name="Ma J."/>
        </authorList>
    </citation>
    <scope>NUCLEOTIDE SEQUENCE [LARGE SCALE GENOMIC DNA]</scope>
    <source>
        <strain evidence="3">JCM 16378</strain>
    </source>
</reference>
<proteinExistence type="predicted"/>
<organism evidence="2 3">
    <name type="scientific">Pedococcus aerophilus</name>
    <dbReference type="NCBI Taxonomy" id="436356"/>
    <lineage>
        <taxon>Bacteria</taxon>
        <taxon>Bacillati</taxon>
        <taxon>Actinomycetota</taxon>
        <taxon>Actinomycetes</taxon>
        <taxon>Micrococcales</taxon>
        <taxon>Intrasporangiaceae</taxon>
        <taxon>Pedococcus</taxon>
    </lineage>
</organism>
<comment type="caution">
    <text evidence="2">The sequence shown here is derived from an EMBL/GenBank/DDBJ whole genome shotgun (WGS) entry which is preliminary data.</text>
</comment>
<name>A0ABP6H088_9MICO</name>
<dbReference type="Proteomes" id="UP001501326">
    <property type="component" value="Unassembled WGS sequence"/>
</dbReference>
<protein>
    <recommendedName>
        <fullName evidence="4">Zinc-finger domain-containing protein</fullName>
    </recommendedName>
</protein>
<evidence type="ECO:0008006" key="4">
    <source>
        <dbReference type="Google" id="ProtNLM"/>
    </source>
</evidence>
<sequence>MSRLGLPGARCLGADLTAYADRVMDTASLLKWDRHVVACTCCRAAVDEERRVLASLRSPSAPGVPGDLRGMLLAMANDPGAAGAAPPGHALADRSARAAWSLPMVPPVPTAPVPVVDRGAPAMHRSARRATVFAGLAAGATAAAAWSLVVTGGSLTSPTPTSVTPGTVQRARPAPGFATAAFTVPVLGTRTPATPPRSTQPTRSAPDVGAARLGSAQSTP</sequence>
<evidence type="ECO:0000313" key="2">
    <source>
        <dbReference type="EMBL" id="GAA2733809.1"/>
    </source>
</evidence>
<keyword evidence="3" id="KW-1185">Reference proteome</keyword>
<accession>A0ABP6H088</accession>
<evidence type="ECO:0000256" key="1">
    <source>
        <dbReference type="SAM" id="MobiDB-lite"/>
    </source>
</evidence>
<gene>
    <name evidence="2" type="ORF">GCM10009867_12540</name>
</gene>
<evidence type="ECO:0000313" key="3">
    <source>
        <dbReference type="Proteomes" id="UP001501326"/>
    </source>
</evidence>
<feature type="region of interest" description="Disordered" evidence="1">
    <location>
        <begin position="184"/>
        <end position="220"/>
    </location>
</feature>